<dbReference type="HOGENOM" id="CLU_1415321_0_0_1"/>
<evidence type="ECO:0000313" key="4">
    <source>
        <dbReference type="Proteomes" id="UP000030671"/>
    </source>
</evidence>
<keyword evidence="2" id="KW-0812">Transmembrane</keyword>
<proteinExistence type="predicted"/>
<protein>
    <submittedName>
        <fullName evidence="3">Uncharacterized protein</fullName>
    </submittedName>
</protein>
<organism evidence="3 4">
    <name type="scientific">Heterobasidion irregulare (strain TC 32-1)</name>
    <dbReference type="NCBI Taxonomy" id="747525"/>
    <lineage>
        <taxon>Eukaryota</taxon>
        <taxon>Fungi</taxon>
        <taxon>Dikarya</taxon>
        <taxon>Basidiomycota</taxon>
        <taxon>Agaricomycotina</taxon>
        <taxon>Agaricomycetes</taxon>
        <taxon>Russulales</taxon>
        <taxon>Bondarzewiaceae</taxon>
        <taxon>Heterobasidion</taxon>
        <taxon>Heterobasidion annosum species complex</taxon>
    </lineage>
</organism>
<dbReference type="AlphaFoldDB" id="W4KNN3"/>
<dbReference type="OrthoDB" id="3358294at2759"/>
<feature type="transmembrane region" description="Helical" evidence="2">
    <location>
        <begin position="169"/>
        <end position="188"/>
    </location>
</feature>
<feature type="region of interest" description="Disordered" evidence="1">
    <location>
        <begin position="1"/>
        <end position="29"/>
    </location>
</feature>
<evidence type="ECO:0000256" key="2">
    <source>
        <dbReference type="SAM" id="Phobius"/>
    </source>
</evidence>
<keyword evidence="2" id="KW-0472">Membrane</keyword>
<keyword evidence="2" id="KW-1133">Transmembrane helix</keyword>
<dbReference type="KEGG" id="hir:HETIRDRAFT_166990"/>
<name>W4KNN3_HETIT</name>
<gene>
    <name evidence="3" type="ORF">HETIRDRAFT_166990</name>
</gene>
<keyword evidence="4" id="KW-1185">Reference proteome</keyword>
<feature type="transmembrane region" description="Helical" evidence="2">
    <location>
        <begin position="112"/>
        <end position="132"/>
    </location>
</feature>
<reference evidence="3 4" key="1">
    <citation type="journal article" date="2012" name="New Phytol.">
        <title>Insight into trade-off between wood decay and parasitism from the genome of a fungal forest pathogen.</title>
        <authorList>
            <person name="Olson A."/>
            <person name="Aerts A."/>
            <person name="Asiegbu F."/>
            <person name="Belbahri L."/>
            <person name="Bouzid O."/>
            <person name="Broberg A."/>
            <person name="Canback B."/>
            <person name="Coutinho P.M."/>
            <person name="Cullen D."/>
            <person name="Dalman K."/>
            <person name="Deflorio G."/>
            <person name="van Diepen L.T."/>
            <person name="Dunand C."/>
            <person name="Duplessis S."/>
            <person name="Durling M."/>
            <person name="Gonthier P."/>
            <person name="Grimwood J."/>
            <person name="Fossdal C.G."/>
            <person name="Hansson D."/>
            <person name="Henrissat B."/>
            <person name="Hietala A."/>
            <person name="Himmelstrand K."/>
            <person name="Hoffmeister D."/>
            <person name="Hogberg N."/>
            <person name="James T.Y."/>
            <person name="Karlsson M."/>
            <person name="Kohler A."/>
            <person name="Kues U."/>
            <person name="Lee Y.H."/>
            <person name="Lin Y.C."/>
            <person name="Lind M."/>
            <person name="Lindquist E."/>
            <person name="Lombard V."/>
            <person name="Lucas S."/>
            <person name="Lunden K."/>
            <person name="Morin E."/>
            <person name="Murat C."/>
            <person name="Park J."/>
            <person name="Raffaello T."/>
            <person name="Rouze P."/>
            <person name="Salamov A."/>
            <person name="Schmutz J."/>
            <person name="Solheim H."/>
            <person name="Stahlberg J."/>
            <person name="Velez H."/>
            <person name="de Vries R.P."/>
            <person name="Wiebenga A."/>
            <person name="Woodward S."/>
            <person name="Yakovlev I."/>
            <person name="Garbelotto M."/>
            <person name="Martin F."/>
            <person name="Grigoriev I.V."/>
            <person name="Stenlid J."/>
        </authorList>
    </citation>
    <scope>NUCLEOTIDE SEQUENCE [LARGE SCALE GENOMIC DNA]</scope>
    <source>
        <strain evidence="3 4">TC 32-1</strain>
    </source>
</reference>
<evidence type="ECO:0000256" key="1">
    <source>
        <dbReference type="SAM" id="MobiDB-lite"/>
    </source>
</evidence>
<sequence>MGLPTIPPVAKCSSKTRSRLRGSDSTGFSRLPVPLARVESPSYEPEVTARTEDSDAHTAAVYMNQMEQIEEFFGARPQNKMTTLSSWESKRESATCISKAAEREPSTLARRLFWHGLWLFPLWFWGGALLVFPHTTLVDEDEALFRGQACFQPTLRDIEAKWAKRCLKALVTLVVVAIMAIVLGLSLLHHLG</sequence>
<dbReference type="InParanoid" id="W4KNN3"/>
<dbReference type="Proteomes" id="UP000030671">
    <property type="component" value="Unassembled WGS sequence"/>
</dbReference>
<evidence type="ECO:0000313" key="3">
    <source>
        <dbReference type="EMBL" id="ETW87448.1"/>
    </source>
</evidence>
<accession>W4KNN3</accession>
<dbReference type="EMBL" id="KI925454">
    <property type="protein sequence ID" value="ETW87448.1"/>
    <property type="molecule type" value="Genomic_DNA"/>
</dbReference>
<dbReference type="RefSeq" id="XP_009541349.1">
    <property type="nucleotide sequence ID" value="XM_009543054.1"/>
</dbReference>
<dbReference type="GeneID" id="20668097"/>